<proteinExistence type="predicted"/>
<reference evidence="1 2" key="1">
    <citation type="journal article" date="2018" name="Mol. Biol. Evol.">
        <title>Broad Genomic Sampling Reveals a Smut Pathogenic Ancestry of the Fungal Clade Ustilaginomycotina.</title>
        <authorList>
            <person name="Kijpornyongpan T."/>
            <person name="Mondo S.J."/>
            <person name="Barry K."/>
            <person name="Sandor L."/>
            <person name="Lee J."/>
            <person name="Lipzen A."/>
            <person name="Pangilinan J."/>
            <person name="LaButti K."/>
            <person name="Hainaut M."/>
            <person name="Henrissat B."/>
            <person name="Grigoriev I.V."/>
            <person name="Spatafora J.W."/>
            <person name="Aime M.C."/>
        </authorList>
    </citation>
    <scope>NUCLEOTIDE SEQUENCE [LARGE SCALE GENOMIC DNA]</scope>
    <source>
        <strain evidence="1 2">MCA 3645</strain>
    </source>
</reference>
<keyword evidence="2" id="KW-1185">Reference proteome</keyword>
<dbReference type="InParanoid" id="A0A317XRB8"/>
<dbReference type="EMBL" id="KZ819191">
    <property type="protein sequence ID" value="PWZ00845.1"/>
    <property type="molecule type" value="Genomic_DNA"/>
</dbReference>
<gene>
    <name evidence="1" type="ORF">BCV70DRAFT_83120</name>
</gene>
<evidence type="ECO:0000313" key="2">
    <source>
        <dbReference type="Proteomes" id="UP000246740"/>
    </source>
</evidence>
<organism evidence="1 2">
    <name type="scientific">Testicularia cyperi</name>
    <dbReference type="NCBI Taxonomy" id="1882483"/>
    <lineage>
        <taxon>Eukaryota</taxon>
        <taxon>Fungi</taxon>
        <taxon>Dikarya</taxon>
        <taxon>Basidiomycota</taxon>
        <taxon>Ustilaginomycotina</taxon>
        <taxon>Ustilaginomycetes</taxon>
        <taxon>Ustilaginales</taxon>
        <taxon>Anthracoideaceae</taxon>
        <taxon>Testicularia</taxon>
    </lineage>
</organism>
<name>A0A317XRB8_9BASI</name>
<sequence>MHGVAPPARLSRSTCAQVCSRSEKVVLGQNYEAGAGVAGQGCTGSVHAESAEPLTTDFCHFTLP</sequence>
<accession>A0A317XRB8</accession>
<dbReference type="AlphaFoldDB" id="A0A317XRB8"/>
<protein>
    <submittedName>
        <fullName evidence="1">Uncharacterized protein</fullName>
    </submittedName>
</protein>
<evidence type="ECO:0000313" key="1">
    <source>
        <dbReference type="EMBL" id="PWZ00845.1"/>
    </source>
</evidence>
<dbReference type="Proteomes" id="UP000246740">
    <property type="component" value="Unassembled WGS sequence"/>
</dbReference>